<protein>
    <submittedName>
        <fullName evidence="7">Chromosome segregation ATPase from phage origin, putative coiled-coil</fullName>
    </submittedName>
    <submittedName>
        <fullName evidence="6">DUF4041 domain-containing protein</fullName>
    </submittedName>
</protein>
<evidence type="ECO:0000256" key="1">
    <source>
        <dbReference type="SAM" id="Coils"/>
    </source>
</evidence>
<dbReference type="Proteomes" id="UP000254817">
    <property type="component" value="Unassembled WGS sequence"/>
</dbReference>
<dbReference type="AlphaFoldDB" id="A0A148HPW9"/>
<feature type="transmembrane region" description="Helical" evidence="3">
    <location>
        <begin position="6"/>
        <end position="24"/>
    </location>
</feature>
<evidence type="ECO:0000259" key="4">
    <source>
        <dbReference type="SMART" id="SM00974"/>
    </source>
</evidence>
<keyword evidence="3" id="KW-1133">Transmembrane helix</keyword>
<keyword evidence="3" id="KW-0472">Membrane</keyword>
<accession>A0A148HPW9</accession>
<dbReference type="Pfam" id="PF13250">
    <property type="entry name" value="SNIPE"/>
    <property type="match status" value="1"/>
</dbReference>
<feature type="region of interest" description="Disordered" evidence="2">
    <location>
        <begin position="474"/>
        <end position="500"/>
    </location>
</feature>
<feature type="domain" description="Bacteriophage T5 Orf172 DNA-binding" evidence="4">
    <location>
        <begin position="367"/>
        <end position="450"/>
    </location>
</feature>
<dbReference type="EMBL" id="UGAW01000001">
    <property type="protein sequence ID" value="STG54431.1"/>
    <property type="molecule type" value="Genomic_DNA"/>
</dbReference>
<evidence type="ECO:0000256" key="3">
    <source>
        <dbReference type="SAM" id="Phobius"/>
    </source>
</evidence>
<dbReference type="SMART" id="SM00974">
    <property type="entry name" value="T5orf172"/>
    <property type="match status" value="1"/>
</dbReference>
<evidence type="ECO:0000313" key="8">
    <source>
        <dbReference type="Proteomes" id="UP000254817"/>
    </source>
</evidence>
<feature type="coiled-coil region" evidence="1">
    <location>
        <begin position="27"/>
        <end position="121"/>
    </location>
</feature>
<reference evidence="7 8" key="1">
    <citation type="submission" date="2018-06" db="EMBL/GenBank/DDBJ databases">
        <authorList>
            <consortium name="Pathogen Informatics"/>
            <person name="Doyle S."/>
        </authorList>
    </citation>
    <scope>NUCLEOTIDE SEQUENCE [LARGE SCALE GENOMIC DNA]</scope>
    <source>
        <strain evidence="7 8">NCTC11112</strain>
    </source>
</reference>
<dbReference type="Proteomes" id="UP000272662">
    <property type="component" value="Unassembled WGS sequence"/>
</dbReference>
<evidence type="ECO:0000313" key="9">
    <source>
        <dbReference type="Proteomes" id="UP000272662"/>
    </source>
</evidence>
<evidence type="ECO:0000313" key="5">
    <source>
        <dbReference type="EMBL" id="MDK2697315.1"/>
    </source>
</evidence>
<name>A0A148HPW9_ECOLX</name>
<feature type="compositionally biased region" description="Basic and acidic residues" evidence="2">
    <location>
        <begin position="489"/>
        <end position="500"/>
    </location>
</feature>
<evidence type="ECO:0000256" key="2">
    <source>
        <dbReference type="SAM" id="MobiDB-lite"/>
    </source>
</evidence>
<dbReference type="EMBL" id="JASMQD010000001">
    <property type="protein sequence ID" value="MDK2697315.1"/>
    <property type="molecule type" value="Genomic_DNA"/>
</dbReference>
<proteinExistence type="predicted"/>
<organism evidence="6 9">
    <name type="scientific">Escherichia coli</name>
    <dbReference type="NCBI Taxonomy" id="562"/>
    <lineage>
        <taxon>Bacteria</taxon>
        <taxon>Pseudomonadati</taxon>
        <taxon>Pseudomonadota</taxon>
        <taxon>Gammaproteobacteria</taxon>
        <taxon>Enterobacterales</taxon>
        <taxon>Enterobacteriaceae</taxon>
        <taxon>Escherichia</taxon>
    </lineage>
</organism>
<dbReference type="EMBL" id="RRVG01000005">
    <property type="protein sequence ID" value="RRL49132.1"/>
    <property type="molecule type" value="Genomic_DNA"/>
</dbReference>
<dbReference type="SMR" id="A0A148HPW9"/>
<reference evidence="5" key="3">
    <citation type="submission" date="2023-05" db="EMBL/GenBank/DDBJ databases">
        <title>Efficient inhibition of multidrug-resistant Escherichia coli by a new antibiotic combination.</title>
        <authorList>
            <person name="Lin T."/>
        </authorList>
    </citation>
    <scope>NUCLEOTIDE SEQUENCE</scope>
    <source>
        <strain evidence="5">YmmD45</strain>
    </source>
</reference>
<sequence>MTQTPLLLAIIFLLVVLVLYIAAIKRIKKIQLELSDSNQKNEEYKSRFADYFNVEEECKKLIEKTEQECSIIKEESLKVKENANNELTNTIEKMDGINKQIQELRRTYKEKKEIYDKLVRQISIYSEDVELAELGFYEPHFNFEDSEQFKNKIKSIRDEQKLMLRDKTHSGAVYCTTQWTVEGSRAEGKKMTDRNIRLTTRAFNNECDAAISNCTWKNITKMEERITKAFEAINKLNEQNHIYINTKYLNKKLEELWLTHEYREQKQKEKEEQAEIRAQMREEERAQREIEKAMQDAEAEERRYKKAIEAARKEMEKVTGDMKQRLENRIAELEQSLSQAESKHQRALSMAQQTKQGHVYIISNIGSFGENVYKIGMTRRLDPQDRVNELGDASVPFIFDVHAMIYSEDAPSLEKKLHDVFDKKRVNLVNRRKEFFYVTLDEIKEAVKKHSDSEIEFIETAVAKDFNESLAIRNHENKKSDNSNSSIIPERKTPEFADAI</sequence>
<feature type="coiled-coil region" evidence="1">
    <location>
        <begin position="219"/>
        <end position="350"/>
    </location>
</feature>
<dbReference type="InterPro" id="IPR025280">
    <property type="entry name" value="SNIPE"/>
</dbReference>
<evidence type="ECO:0000313" key="7">
    <source>
        <dbReference type="EMBL" id="STG54431.1"/>
    </source>
</evidence>
<dbReference type="RefSeq" id="WP_000195116.1">
    <property type="nucleotide sequence ID" value="NZ_AP021944.1"/>
</dbReference>
<keyword evidence="1" id="KW-0175">Coiled coil</keyword>
<dbReference type="Proteomes" id="UP001223829">
    <property type="component" value="Unassembled WGS sequence"/>
</dbReference>
<keyword evidence="3" id="KW-0812">Transmembrane</keyword>
<reference evidence="6 9" key="2">
    <citation type="submission" date="2018-11" db="EMBL/GenBank/DDBJ databases">
        <title>E. coli isolates of the female bladder.</title>
        <authorList>
            <person name="Garretto A."/>
            <person name="Miller-Ensminger T."/>
            <person name="Wolfe A.J."/>
            <person name="Putonti C."/>
        </authorList>
    </citation>
    <scope>NUCLEOTIDE SEQUENCE [LARGE SCALE GENOMIC DNA]</scope>
    <source>
        <strain evidence="6 9">UMB1727</strain>
    </source>
</reference>
<dbReference type="InterPro" id="IPR018306">
    <property type="entry name" value="Phage_T5_Orf172_DNA-bd"/>
</dbReference>
<evidence type="ECO:0000313" key="6">
    <source>
        <dbReference type="EMBL" id="RRL49132.1"/>
    </source>
</evidence>
<dbReference type="Pfam" id="PF13455">
    <property type="entry name" value="MUG113"/>
    <property type="match status" value="1"/>
</dbReference>
<gene>
    <name evidence="6" type="ORF">DU321_06785</name>
    <name evidence="7" type="ORF">NCTC11112_05011</name>
    <name evidence="5" type="ORF">QO046_23840</name>
</gene>